<dbReference type="Proteomes" id="UP000193435">
    <property type="component" value="Unassembled WGS sequence"/>
</dbReference>
<dbReference type="SMART" id="SM00028">
    <property type="entry name" value="TPR"/>
    <property type="match status" value="3"/>
</dbReference>
<dbReference type="AlphaFoldDB" id="A0A1X7MPU2"/>
<dbReference type="Gene3D" id="1.25.40.10">
    <property type="entry name" value="Tetratricopeptide repeat domain"/>
    <property type="match status" value="1"/>
</dbReference>
<dbReference type="EMBL" id="FXBJ01000002">
    <property type="protein sequence ID" value="SMH26840.1"/>
    <property type="molecule type" value="Genomic_DNA"/>
</dbReference>
<reference evidence="1 2" key="1">
    <citation type="submission" date="2017-04" db="EMBL/GenBank/DDBJ databases">
        <authorList>
            <person name="Afonso C.L."/>
            <person name="Miller P.J."/>
            <person name="Scott M.A."/>
            <person name="Spackman E."/>
            <person name="Goraichik I."/>
            <person name="Dimitrov K.M."/>
            <person name="Suarez D.L."/>
            <person name="Swayne D.E."/>
        </authorList>
    </citation>
    <scope>NUCLEOTIDE SEQUENCE [LARGE SCALE GENOMIC DNA]</scope>
    <source>
        <strain evidence="1 2">LMG26642</strain>
    </source>
</reference>
<name>A0A1X7MPU2_9LACT</name>
<protein>
    <submittedName>
        <fullName evidence="1">TPR repeat-containing protein</fullName>
    </submittedName>
</protein>
<organism evidence="1 2">
    <name type="scientific">Carnobacterium iners</name>
    <dbReference type="NCBI Taxonomy" id="1073423"/>
    <lineage>
        <taxon>Bacteria</taxon>
        <taxon>Bacillati</taxon>
        <taxon>Bacillota</taxon>
        <taxon>Bacilli</taxon>
        <taxon>Lactobacillales</taxon>
        <taxon>Carnobacteriaceae</taxon>
        <taxon>Carnobacterium</taxon>
    </lineage>
</organism>
<proteinExistence type="predicted"/>
<dbReference type="Pfam" id="PF13181">
    <property type="entry name" value="TPR_8"/>
    <property type="match status" value="1"/>
</dbReference>
<evidence type="ECO:0000313" key="1">
    <source>
        <dbReference type="EMBL" id="SMH26840.1"/>
    </source>
</evidence>
<keyword evidence="2" id="KW-1185">Reference proteome</keyword>
<accession>A0A1X7MPU2</accession>
<evidence type="ECO:0000313" key="2">
    <source>
        <dbReference type="Proteomes" id="UP000193435"/>
    </source>
</evidence>
<dbReference type="RefSeq" id="WP_085558640.1">
    <property type="nucleotide sequence ID" value="NZ_FOAH01000014.1"/>
</dbReference>
<sequence length="143" mass="16680">MSDMENEKATIIPFIPTSDFYFQRGINAFQKNDMTKAKEYLLRASTLSKTEEERIFALCQLAICHQQTGEFSESMEILEELIHSDGDIFPEAYYFQANNYAFLDELEKSLELVIQYLEMEPDGDFSEEAESLKQVIEIEIKDY</sequence>
<dbReference type="InterPro" id="IPR019734">
    <property type="entry name" value="TPR_rpt"/>
</dbReference>
<dbReference type="OrthoDB" id="600613at2"/>
<dbReference type="STRING" id="1073423.SAMN04488700_0283"/>
<dbReference type="SUPFAM" id="SSF48452">
    <property type="entry name" value="TPR-like"/>
    <property type="match status" value="1"/>
</dbReference>
<dbReference type="InterPro" id="IPR011990">
    <property type="entry name" value="TPR-like_helical_dom_sf"/>
</dbReference>
<gene>
    <name evidence="1" type="ORF">SAMN04488700_0283</name>
</gene>